<evidence type="ECO:0000256" key="1">
    <source>
        <dbReference type="ARBA" id="ARBA00005594"/>
    </source>
</evidence>
<dbReference type="SUPFAM" id="SSF52374">
    <property type="entry name" value="Nucleotidylyl transferase"/>
    <property type="match status" value="1"/>
</dbReference>
<dbReference type="PRINTS" id="PR00985">
    <property type="entry name" value="TRNASYNTHLEU"/>
</dbReference>
<dbReference type="EC" id="6.1.1.4" evidence="2"/>
<dbReference type="AlphaFoldDB" id="A0AAD6J617"/>
<reference evidence="8" key="1">
    <citation type="submission" date="2022-10" db="EMBL/GenBank/DDBJ databases">
        <authorList>
            <person name="Hyden B.L."/>
            <person name="Feng K."/>
            <person name="Yates T."/>
            <person name="Jawdy S."/>
            <person name="Smart L.B."/>
            <person name="Muchero W."/>
        </authorList>
    </citation>
    <scope>NUCLEOTIDE SEQUENCE</scope>
    <source>
        <tissue evidence="8">Shoot tip</tissue>
    </source>
</reference>
<dbReference type="GO" id="GO:0006429">
    <property type="term" value="P:leucyl-tRNA aminoacylation"/>
    <property type="evidence" value="ECO:0007669"/>
    <property type="project" value="InterPro"/>
</dbReference>
<name>A0AAD6J617_9ROSI</name>
<accession>A0AAD6J617</accession>
<keyword evidence="7" id="KW-0030">Aminoacyl-tRNA synthetase</keyword>
<reference evidence="8" key="2">
    <citation type="journal article" date="2023" name="Int. J. Mol. Sci.">
        <title>De Novo Assembly and Annotation of 11 Diverse Shrub Willow (Salix) Genomes Reveals Novel Gene Organization in Sex-Linked Regions.</title>
        <authorList>
            <person name="Hyden B."/>
            <person name="Feng K."/>
            <person name="Yates T.B."/>
            <person name="Jawdy S."/>
            <person name="Cereghino C."/>
            <person name="Smart L.B."/>
            <person name="Muchero W."/>
        </authorList>
    </citation>
    <scope>NUCLEOTIDE SEQUENCE</scope>
    <source>
        <tissue evidence="8">Shoot tip</tissue>
    </source>
</reference>
<evidence type="ECO:0000313" key="8">
    <source>
        <dbReference type="EMBL" id="KAJ6392565.1"/>
    </source>
</evidence>
<dbReference type="PANTHER" id="PTHR43740">
    <property type="entry name" value="LEUCYL-TRNA SYNTHETASE"/>
    <property type="match status" value="1"/>
</dbReference>
<keyword evidence="6" id="KW-0648">Protein biosynthesis</keyword>
<evidence type="ECO:0000256" key="4">
    <source>
        <dbReference type="ARBA" id="ARBA00022741"/>
    </source>
</evidence>
<evidence type="ECO:0000256" key="2">
    <source>
        <dbReference type="ARBA" id="ARBA00013164"/>
    </source>
</evidence>
<protein>
    <recommendedName>
        <fullName evidence="2">leucine--tRNA ligase</fullName>
        <ecNumber evidence="2">6.1.1.4</ecNumber>
    </recommendedName>
</protein>
<evidence type="ECO:0000313" key="9">
    <source>
        <dbReference type="Proteomes" id="UP001162972"/>
    </source>
</evidence>
<dbReference type="GO" id="GO:0005524">
    <property type="term" value="F:ATP binding"/>
    <property type="evidence" value="ECO:0007669"/>
    <property type="project" value="UniProtKB-KW"/>
</dbReference>
<dbReference type="EMBL" id="JAPFFJ010000625">
    <property type="protein sequence ID" value="KAJ6392565.1"/>
    <property type="molecule type" value="Genomic_DNA"/>
</dbReference>
<keyword evidence="4" id="KW-0547">Nucleotide-binding</keyword>
<comment type="similarity">
    <text evidence="1">Belongs to the class-I aminoacyl-tRNA synthetase family.</text>
</comment>
<evidence type="ECO:0000256" key="7">
    <source>
        <dbReference type="ARBA" id="ARBA00023146"/>
    </source>
</evidence>
<keyword evidence="9" id="KW-1185">Reference proteome</keyword>
<comment type="caution">
    <text evidence="8">The sequence shown here is derived from an EMBL/GenBank/DDBJ whole genome shotgun (WGS) entry which is preliminary data.</text>
</comment>
<dbReference type="Proteomes" id="UP001162972">
    <property type="component" value="Unassembled WGS sequence"/>
</dbReference>
<keyword evidence="5" id="KW-0067">ATP-binding</keyword>
<sequence>MYYGVINVTQICTSSGELQVEGLAFARQRYWGEPIPVVLLQDSGETAPILETDLPLALPELDDFTPTGTGEPPLAKAVSWVKTTDPSSGKPAMRETSTMPQWAGSCWYYLRYMDPKNSKELVDKTKEKYWSPVDIYVGGAVLHLLYYQFTRVNTNPFHT</sequence>
<evidence type="ECO:0000256" key="5">
    <source>
        <dbReference type="ARBA" id="ARBA00022840"/>
    </source>
</evidence>
<evidence type="ECO:0000256" key="3">
    <source>
        <dbReference type="ARBA" id="ARBA00022598"/>
    </source>
</evidence>
<dbReference type="GO" id="GO:0005829">
    <property type="term" value="C:cytosol"/>
    <property type="evidence" value="ECO:0007669"/>
    <property type="project" value="TreeGrafter"/>
</dbReference>
<organism evidence="8 9">
    <name type="scientific">Salix udensis</name>
    <dbReference type="NCBI Taxonomy" id="889485"/>
    <lineage>
        <taxon>Eukaryota</taxon>
        <taxon>Viridiplantae</taxon>
        <taxon>Streptophyta</taxon>
        <taxon>Embryophyta</taxon>
        <taxon>Tracheophyta</taxon>
        <taxon>Spermatophyta</taxon>
        <taxon>Magnoliopsida</taxon>
        <taxon>eudicotyledons</taxon>
        <taxon>Gunneridae</taxon>
        <taxon>Pentapetalae</taxon>
        <taxon>rosids</taxon>
        <taxon>fabids</taxon>
        <taxon>Malpighiales</taxon>
        <taxon>Salicaceae</taxon>
        <taxon>Saliceae</taxon>
        <taxon>Salix</taxon>
    </lineage>
</organism>
<dbReference type="PANTHER" id="PTHR43740:SF2">
    <property type="entry name" value="LEUCINE--TRNA LIGASE, MITOCHONDRIAL"/>
    <property type="match status" value="1"/>
</dbReference>
<gene>
    <name evidence="8" type="ORF">OIU84_026826</name>
</gene>
<dbReference type="InterPro" id="IPR014729">
    <property type="entry name" value="Rossmann-like_a/b/a_fold"/>
</dbReference>
<proteinExistence type="inferred from homology"/>
<dbReference type="GO" id="GO:0004823">
    <property type="term" value="F:leucine-tRNA ligase activity"/>
    <property type="evidence" value="ECO:0007669"/>
    <property type="project" value="UniProtKB-EC"/>
</dbReference>
<evidence type="ECO:0000256" key="6">
    <source>
        <dbReference type="ARBA" id="ARBA00022917"/>
    </source>
</evidence>
<dbReference type="InterPro" id="IPR002302">
    <property type="entry name" value="Leu-tRNA-ligase"/>
</dbReference>
<keyword evidence="3" id="KW-0436">Ligase</keyword>
<dbReference type="Gene3D" id="3.40.50.620">
    <property type="entry name" value="HUPs"/>
    <property type="match status" value="1"/>
</dbReference>